<dbReference type="PANTHER" id="PTHR34005:SF1">
    <property type="entry name" value="PROTEIN CBG15054"/>
    <property type="match status" value="1"/>
</dbReference>
<dbReference type="PANTHER" id="PTHR34005">
    <property type="entry name" value="PROTEIN CBG15054-RELATED"/>
    <property type="match status" value="1"/>
</dbReference>
<sequence length="261" mass="30632">MTIISIVRGQIKARRIGPVTRSPVIPFSMNNYTLKEGRNGTRFFVGEPKDIRGADNSDSLTLKLYSLVLATGRKDPVPPDARVISIRMDGFKYGTECHQFIPFHRSPRESYYTYQMFGDQKIQATFYVENEISYLAGICIYVENSMTFEYNYRKKIMKDLMKLPKYLSEELRIQENESSRLLETRPPIEHPDSSFVDDIPTENWKIKYCNRFERDVMTTCFDESVYHKEWNTVVKRWITHKCIHCLNHLDLPPSYDSLPNV</sequence>
<dbReference type="eggNOG" id="ENOG502TJUU">
    <property type="taxonomic scope" value="Eukaryota"/>
</dbReference>
<reference evidence="2" key="1">
    <citation type="submission" date="2016-11" db="UniProtKB">
        <authorList>
            <consortium name="WormBaseParasite"/>
        </authorList>
    </citation>
    <scope>IDENTIFICATION</scope>
</reference>
<keyword evidence="1" id="KW-1185">Reference proteome</keyword>
<evidence type="ECO:0000313" key="1">
    <source>
        <dbReference type="Proteomes" id="UP000095282"/>
    </source>
</evidence>
<accession>A0A1I7UYI7</accession>
<protein>
    <submittedName>
        <fullName evidence="2">Movement protein</fullName>
    </submittedName>
</protein>
<proteinExistence type="predicted"/>
<evidence type="ECO:0000313" key="2">
    <source>
        <dbReference type="WBParaSite" id="Csp11.Scaffold630.g20620.t1"/>
    </source>
</evidence>
<dbReference type="WBParaSite" id="Csp11.Scaffold630.g20620.t1">
    <property type="protein sequence ID" value="Csp11.Scaffold630.g20620.t1"/>
    <property type="gene ID" value="Csp11.Scaffold630.g20620"/>
</dbReference>
<dbReference type="AlphaFoldDB" id="A0A1I7UYI7"/>
<name>A0A1I7UYI7_9PELO</name>
<organism evidence="1 2">
    <name type="scientific">Caenorhabditis tropicalis</name>
    <dbReference type="NCBI Taxonomy" id="1561998"/>
    <lineage>
        <taxon>Eukaryota</taxon>
        <taxon>Metazoa</taxon>
        <taxon>Ecdysozoa</taxon>
        <taxon>Nematoda</taxon>
        <taxon>Chromadorea</taxon>
        <taxon>Rhabditida</taxon>
        <taxon>Rhabditina</taxon>
        <taxon>Rhabditomorpha</taxon>
        <taxon>Rhabditoidea</taxon>
        <taxon>Rhabditidae</taxon>
        <taxon>Peloderinae</taxon>
        <taxon>Caenorhabditis</taxon>
    </lineage>
</organism>
<dbReference type="Proteomes" id="UP000095282">
    <property type="component" value="Unplaced"/>
</dbReference>